<dbReference type="GO" id="GO:0016020">
    <property type="term" value="C:membrane"/>
    <property type="evidence" value="ECO:0007669"/>
    <property type="project" value="InterPro"/>
</dbReference>
<feature type="region of interest" description="Disordered" evidence="1">
    <location>
        <begin position="1"/>
        <end position="22"/>
    </location>
</feature>
<dbReference type="EMBL" id="KE124633">
    <property type="protein sequence ID" value="EWC75619.1"/>
    <property type="molecule type" value="Genomic_DNA"/>
</dbReference>
<dbReference type="GO" id="GO:0046789">
    <property type="term" value="F:host cell surface receptor binding"/>
    <property type="evidence" value="ECO:0007669"/>
    <property type="project" value="InterPro"/>
</dbReference>
<dbReference type="Pfam" id="PF03011">
    <property type="entry name" value="PFEMP"/>
    <property type="match status" value="2"/>
</dbReference>
<evidence type="ECO:0000256" key="1">
    <source>
        <dbReference type="SAM" id="MobiDB-lite"/>
    </source>
</evidence>
<dbReference type="Pfam" id="PF22672">
    <property type="entry name" value="DBL_C"/>
    <property type="match status" value="3"/>
</dbReference>
<dbReference type="InterPro" id="IPR041480">
    <property type="entry name" value="CIDR1_gamma"/>
</dbReference>
<dbReference type="Pfam" id="PF18562">
    <property type="entry name" value="CIDR1_gamma"/>
    <property type="match status" value="1"/>
</dbReference>
<dbReference type="InterPro" id="IPR004258">
    <property type="entry name" value="DBL"/>
</dbReference>
<feature type="region of interest" description="Disordered" evidence="1">
    <location>
        <begin position="450"/>
        <end position="470"/>
    </location>
</feature>
<sequence>MAPQNGGGGGVDKDGIDHQSAKHVLDSIGKIVHDKVKKEVEQRSNGELKGKLSLAKFENVPSDKKAPSDPCELKHEYRTNATNGTSYPCRAGKEERFSDTLGGQCTDSKMRSDGIGACAPYRRLHLCSHNLESIDTTSTTHDLLAEVCMAAKYEGDLIKTHYTIHKQTNNDSASQLCTVLARSFADIGDIVRGRDLYRGGGRGRKQLEENLQKIFENIKNTNSRLIDLTDDQIREYWWELNREMVWRAITCGVKGSQYFRPTCGINDSWTGDDCRCTIHGVPTYFDYVPQYLRWFEEWAEDFCRKKKIKVENVKKSCRGKDKNNEERYCSRNGFDCEKTVNARGKLRYGKQCTDCFFACNPYVDWIDKKKEEFDKQKQRYENVIKRKSSSDSGNGRQKRDAGGTTNYEGYEKKFYKVLQSNEYGTVNKFLEKLSNEEVCKEVKDNDGGTIHFENVKSSSTSASDSGTNNENEGTFYRSDYCQPCPFCGMKKESNGNFVKKSETDECKRGNLYNPTNGAKPTEIKILISGKGHKDIEKKLEAFCEEKNGGGGSGVAAGSVAGGRGGSKSDSKELYEEWKCYKHDEVQKVNVQDDDEDDDGKYVENGGGLCILPNPKKKEKESDANSEKEPDKIQKTFHDFFYYWVAHMLKDSIHWRTKKLEKCLENNNGNRCRKGCIKNCKCFLQWVAQKKEEWDPIKKQFRKQDISGTGGNGNHVGFIAFSNDGVLEDVLKLEFYKDNSENNSEENTQNSLDAEEAKELKHIREIIESEDKNQETSVGASDGKKKTIMDKLIDYEKDEAEECLEIHEDEEEGGENDECDADHEELPIMRSNPCATPSGSRHRALANKVAHQMHKAAKTQLRNRGGRKALKGDASQGHYARGGSREHFKDICKITKKDSNDIRRDGEPCYGKDGGRVRMKIGTPWSKVGEDKTTYSDVFLPPRREHMCTSNLENLDVGSVTKKDKVIHSLLGDVLLSAKMDAEEIIKRYKEQNNITSKIEQKDEEAICRAVKYSFADLGDIIRGRDMWDKDVGMQKLEPNLKNIFENIKEKNPNIKSKYTDDDNGKYTKLREDWWSANRIKIWSAMKCALKSDNIQCRMTPDDYIPQRLRWLTEWAEWFCKMQKDAYEELKRKCGECQKKGESCWNGDETCKACDNQCKLYGDKIKQWEQQWNEISAKYIFLYLQAKNDARYSLPIGYGDSSDQQVVHFFKELQKTIRSSSSKRSKRSLPRDKTTPYSTPAGYIHQEVPHMECQVQNQFCEKKHGETSTSTTKENKEYTFKKPPPEYKDACGCEGRTAPVPPKKKEDACEMVKALIGDNDGKQPIENCNPKEYNNQPYPDWDCEKNIDSNNIGACMPPRRQKLCLYYLKELSNDAKEYNLREAFIKTAAAETFLSWSYYKNKNGNGKDLDEELKKGKIPEEFLRSMFFTYGDYRDICLNTDISLKQGDVLTANDKIEKILPKKGDQTDHENRKNFWDENGPKIWEAMLCALEKIANNKTIKSTYNYKTVTFSGNNSTTLEDFAKTPQFLRWMTEWAEDFCKQRDVKVKELMGECTGCTLGIDGKTCNNESRCDACKKKCKEYEGWLQTWKGHYNKQNQRYTEVKGTSPYKEDSDVKESKEAYEYLGKKLKNITCTSGSNIVYCNCMEETLSTNASSEKMPASLEYPPIEIEGKCDCQEKEATRAPAGPQVNVCDTVKNALEGNLDDACRQKYSGNNSRLGWKCIPTSGAVTTATPSNSGSICIPPRRRKLYLGGFDKFISGSNTVVGGQAQTPQVGAASTSTSQTSLLLDAFVKSAAIETFFLWHKYKTVKQKELDEKKKQQQENDGLLDLGDDKDPQTELNGGTIPEEFKRQMFYTLGDYRDILFSGRKDEKSRDRDIFSGDKEIAQREKEIKNAIEKYFKKIGEQAARDDQSSGSTQTQPSEKKREQFWKQHGKHIWEGMIYALTYDTNSGTKETPPTQNEKVKQALWEEAKKQPKKDKDHDYTYENVVLKEENSGTGDPKPQKPPTSGEKTTLVDFISRPTYFRYLEEWGQNFCKERKKRLEKIEGDCRVEDGSKNCSGYGEHCDDQLEDNPSTVPSLKCQSCGEECRKYKKWIERKKYEFTEQQNAYGEQKKNCPTQSKAAGRNNDGNEFYKNLQEKYNDTAEFLHKLGPCSKNNNTEEDKIEFDKPDNTFKTAKNCDPCSQFKIDCKKAKCSNGDDTNVGCTGSNGKKNGNGYITSDHIENGGNSTHKLDMLVSDDSTKEFKGGLNDSCKDADIFKGIKENKWSCRNVCGYVVCKPENGNGKNVKVQNGNDKHIITIRALLHRWVEYFLDDYKKIKHKISHCINNGEGNICKKDCQNKCNCVEKWVEKKRGEWGKIKNRLLDQYKYQGQPDYPVTTILEDLQSQIDATINKAIKPCDLTHFKKSCGLNGSESSQKKGDTPKDIVECLLTKLEDKAKECKEDQKPNGENPETKSQNTHHVGDEDDDPLEEENQVDPPKICPQTPAQQEETDDKCGGTEEKKDEKKEESAAAPSEETETNQNPEEKPEEEAQAPKVPKPPKPKPPRPKTPTQLLDNPHVQTALMSSTIMWSVGIGFAAFTYFYLKVLNIYIGKYRGKRYIYLEGDSGTDSGYTDHYSDITSSSESEYEEMDINDIYAPRAPKYKTLIEVVLEPSKSNGNTLGDDMVPTTNTFTDEEWNQLKDDFISQYLPNTEPNNNYRSGNSPTNTNNTTTSHDNMGEKPFITSIHDRNLYTGEEISYNINMSTNTNNDIPKYVSNNVYSGIDLINDTLSGNQHIDIYDELLKRKENELFGTNNPKRTSIHSVAKLTNSDPIHNQLELFHTWLDRHRDMCEKWNNKEEVLNKLKEEWENETHSGNTHPSDSNKTLNTDVSIQIHMDNPKPINQFTNMDTILEDLDKYNEPYYDVQDDIYYDVNDDHDTSTVDSNAMDVPSKVQIEMDVNTKLVKEKYPIADVWDI</sequence>
<feature type="region of interest" description="Disordered" evidence="1">
    <location>
        <begin position="1217"/>
        <end position="1238"/>
    </location>
</feature>
<feature type="compositionally biased region" description="Gly residues" evidence="1">
    <location>
        <begin position="550"/>
        <end position="565"/>
    </location>
</feature>
<feature type="domain" description="Cysteine-rich interdomain region 1 gamma" evidence="7">
    <location>
        <begin position="2231"/>
        <end position="2282"/>
    </location>
</feature>
<dbReference type="OrthoDB" id="379185at2759"/>
<dbReference type="Gene3D" id="1.20.58.830">
    <property type="match status" value="5"/>
</dbReference>
<feature type="region of interest" description="Disordered" evidence="1">
    <location>
        <begin position="2441"/>
        <end position="2557"/>
    </location>
</feature>
<dbReference type="InterPro" id="IPR029211">
    <property type="entry name" value="PfEMP1_ATS"/>
</dbReference>
<feature type="compositionally biased region" description="Low complexity" evidence="1">
    <location>
        <begin position="2512"/>
        <end position="2524"/>
    </location>
</feature>
<feature type="domain" description="Duffy-binding-like" evidence="8">
    <location>
        <begin position="297"/>
        <end position="456"/>
    </location>
</feature>
<evidence type="ECO:0008006" key="11">
    <source>
        <dbReference type="Google" id="ProtNLM"/>
    </source>
</evidence>
<feature type="domain" description="Duffy-antigen binding" evidence="4">
    <location>
        <begin position="937"/>
        <end position="1109"/>
    </location>
</feature>
<feature type="domain" description="Duffy-antigen binding" evidence="4">
    <location>
        <begin position="116"/>
        <end position="293"/>
    </location>
</feature>
<reference evidence="9 10" key="1">
    <citation type="submission" date="2013-02" db="EMBL/GenBank/DDBJ databases">
        <title>The Genome Sequence of Plasmodium falciparum UGT5.1.</title>
        <authorList>
            <consortium name="The Broad Institute Genome Sequencing Platform"/>
            <consortium name="The Broad Institute Genome Sequencing Center for Infectious Disease"/>
            <person name="Neafsey D."/>
            <person name="Cheeseman I."/>
            <person name="Volkman S."/>
            <person name="Adams J."/>
            <person name="Walker B."/>
            <person name="Young S.K."/>
            <person name="Zeng Q."/>
            <person name="Gargeya S."/>
            <person name="Fitzgerald M."/>
            <person name="Haas B."/>
            <person name="Abouelleil A."/>
            <person name="Alvarado L."/>
            <person name="Arachchi H.M."/>
            <person name="Berlin A.M."/>
            <person name="Chapman S.B."/>
            <person name="Dewar J."/>
            <person name="Goldberg J."/>
            <person name="Griggs A."/>
            <person name="Gujja S."/>
            <person name="Hansen M."/>
            <person name="Howarth C."/>
            <person name="Imamovic A."/>
            <person name="Larimer J."/>
            <person name="McCowan C."/>
            <person name="Murphy C."/>
            <person name="Neiman D."/>
            <person name="Pearson M."/>
            <person name="Priest M."/>
            <person name="Roberts A."/>
            <person name="Saif S."/>
            <person name="Shea T."/>
            <person name="Sisk P."/>
            <person name="Sykes S."/>
            <person name="Wortman J."/>
            <person name="Nusbaum C."/>
            <person name="Birren B."/>
        </authorList>
    </citation>
    <scope>NUCLEOTIDE SEQUENCE [LARGE SCALE GENOMIC DNA]</scope>
    <source>
        <strain evidence="9 10">UGT5.1</strain>
    </source>
</reference>
<dbReference type="Proteomes" id="UP000030697">
    <property type="component" value="Unassembled WGS sequence"/>
</dbReference>
<feature type="region of interest" description="Disordered" evidence="1">
    <location>
        <begin position="384"/>
        <end position="404"/>
    </location>
</feature>
<dbReference type="FunFam" id="1.20.58.830:FF:000001">
    <property type="entry name" value="Erythrocyte membrane protein 1, PfEMP1"/>
    <property type="match status" value="1"/>
</dbReference>
<feature type="region of interest" description="Disordered" evidence="1">
    <location>
        <begin position="2694"/>
        <end position="2719"/>
    </location>
</feature>
<dbReference type="Gene3D" id="1.20.1310.20">
    <property type="entry name" value="Duffy-antigen binding domain"/>
    <property type="match status" value="4"/>
</dbReference>
<dbReference type="SUPFAM" id="SSF140924">
    <property type="entry name" value="Duffy binding domain-like"/>
    <property type="match status" value="6"/>
</dbReference>
<dbReference type="InterPro" id="IPR054595">
    <property type="entry name" value="DBL_C"/>
</dbReference>
<feature type="domain" description="Duffy-antigen binding" evidence="4">
    <location>
        <begin position="1740"/>
        <end position="1963"/>
    </location>
</feature>
<feature type="transmembrane region" description="Helical" evidence="2">
    <location>
        <begin position="2570"/>
        <end position="2593"/>
    </location>
</feature>
<feature type="region of interest" description="Disordered" evidence="1">
    <location>
        <begin position="1905"/>
        <end position="1930"/>
    </location>
</feature>
<evidence type="ECO:0000313" key="9">
    <source>
        <dbReference type="EMBL" id="EWC75619.1"/>
    </source>
</evidence>
<feature type="domain" description="Duffy-binding-like" evidence="3">
    <location>
        <begin position="639"/>
        <end position="809"/>
    </location>
</feature>
<feature type="compositionally biased region" description="Acidic residues" evidence="1">
    <location>
        <begin position="2465"/>
        <end position="2476"/>
    </location>
</feature>
<feature type="compositionally biased region" description="Basic and acidic residues" evidence="1">
    <location>
        <begin position="1813"/>
        <end position="1822"/>
    </location>
</feature>
<feature type="domain" description="Duffy-antigen binding" evidence="4">
    <location>
        <begin position="1352"/>
        <end position="1529"/>
    </location>
</feature>
<evidence type="ECO:0000313" key="10">
    <source>
        <dbReference type="Proteomes" id="UP000030697"/>
    </source>
</evidence>
<feature type="domain" description="Duffy-binding-like" evidence="8">
    <location>
        <begin position="2030"/>
        <end position="2177"/>
    </location>
</feature>
<dbReference type="Pfam" id="PF15447">
    <property type="entry name" value="NTS"/>
    <property type="match status" value="1"/>
</dbReference>
<evidence type="ECO:0000259" key="8">
    <source>
        <dbReference type="Pfam" id="PF22672"/>
    </source>
</evidence>
<dbReference type="FunFam" id="1.20.58.830:FF:000009">
    <property type="entry name" value="Erythrocyte membrane protein 1, PfEMP1"/>
    <property type="match status" value="1"/>
</dbReference>
<dbReference type="InterPro" id="IPR044932">
    <property type="entry name" value="PfEMP1_ATS_sf"/>
</dbReference>
<dbReference type="InterPro" id="IPR029210">
    <property type="entry name" value="PfEMP1_NTS"/>
</dbReference>
<dbReference type="FunFam" id="1.10.1900.40:FF:000001">
    <property type="entry name" value="Erythrocyte membrane protein 1"/>
    <property type="match status" value="1"/>
</dbReference>
<feature type="compositionally biased region" description="Polar residues" evidence="1">
    <location>
        <begin position="2694"/>
        <end position="2706"/>
    </location>
</feature>
<feature type="compositionally biased region" description="Basic and acidic residues" evidence="1">
    <location>
        <begin position="615"/>
        <end position="629"/>
    </location>
</feature>
<feature type="compositionally biased region" description="Gly residues" evidence="1">
    <location>
        <begin position="1"/>
        <end position="10"/>
    </location>
</feature>
<protein>
    <recommendedName>
        <fullName evidence="11">Duffy-binding-like domain-containing protein</fullName>
    </recommendedName>
</protein>
<dbReference type="FunFam" id="1.20.58.830:FF:000021">
    <property type="entry name" value="Erythrocyte membrane protein 1, PfEMP1"/>
    <property type="match status" value="1"/>
</dbReference>
<accession>W7JL70</accession>
<gene>
    <name evidence="9" type="ORF">C923_03709</name>
</gene>
<keyword evidence="2" id="KW-0812">Transmembrane</keyword>
<organism evidence="9 10">
    <name type="scientific">Plasmodium falciparum UGT5.1</name>
    <dbReference type="NCBI Taxonomy" id="1237627"/>
    <lineage>
        <taxon>Eukaryota</taxon>
        <taxon>Sar</taxon>
        <taxon>Alveolata</taxon>
        <taxon>Apicomplexa</taxon>
        <taxon>Aconoidasida</taxon>
        <taxon>Haemosporida</taxon>
        <taxon>Plasmodiidae</taxon>
        <taxon>Plasmodium</taxon>
        <taxon>Plasmodium (Laverania)</taxon>
    </lineage>
</organism>
<dbReference type="InterPro" id="IPR042202">
    <property type="entry name" value="Duffy-ag-bd_sf"/>
</dbReference>
<evidence type="ECO:0000259" key="7">
    <source>
        <dbReference type="Pfam" id="PF18562"/>
    </source>
</evidence>
<feature type="region of interest" description="Disordered" evidence="1">
    <location>
        <begin position="2112"/>
        <end position="2131"/>
    </location>
</feature>
<evidence type="ECO:0000259" key="3">
    <source>
        <dbReference type="Pfam" id="PF03011"/>
    </source>
</evidence>
<feature type="domain" description="Plasmodium falciparum erythrocyte membrane protein-1 N-terminal segment" evidence="6">
    <location>
        <begin position="20"/>
        <end position="56"/>
    </location>
</feature>
<evidence type="ECO:0000259" key="5">
    <source>
        <dbReference type="Pfam" id="PF15445"/>
    </source>
</evidence>
<name>W7JL70_PLAFA</name>
<dbReference type="FunFam" id="1.20.58.830:FF:000004">
    <property type="entry name" value="Erythrocyte membrane protein 1, PfEMP1"/>
    <property type="match status" value="1"/>
</dbReference>
<keyword evidence="2" id="KW-1133">Transmembrane helix</keyword>
<feature type="domain" description="Plasmodium falciparum erythrocyte membrane protein 1 acidic terminal segment" evidence="5">
    <location>
        <begin position="2594"/>
        <end position="2958"/>
    </location>
</feature>
<evidence type="ECO:0000259" key="4">
    <source>
        <dbReference type="Pfam" id="PF05424"/>
    </source>
</evidence>
<dbReference type="Gene3D" id="1.20.58.1930">
    <property type="match status" value="1"/>
</dbReference>
<keyword evidence="2" id="KW-0472">Membrane</keyword>
<evidence type="ECO:0000256" key="2">
    <source>
        <dbReference type="SAM" id="Phobius"/>
    </source>
</evidence>
<dbReference type="Gene3D" id="1.10.1900.40">
    <property type="entry name" value="Acidic terminal segments, variant surface antigen of PfEMP1"/>
    <property type="match status" value="2"/>
</dbReference>
<feature type="region of interest" description="Disordered" evidence="1">
    <location>
        <begin position="604"/>
        <end position="629"/>
    </location>
</feature>
<feature type="region of interest" description="Disordered" evidence="1">
    <location>
        <begin position="861"/>
        <end position="881"/>
    </location>
</feature>
<feature type="region of interest" description="Disordered" evidence="1">
    <location>
        <begin position="1991"/>
        <end position="2012"/>
    </location>
</feature>
<dbReference type="Pfam" id="PF15445">
    <property type="entry name" value="ATS"/>
    <property type="match status" value="1"/>
</dbReference>
<feature type="compositionally biased region" description="Basic and acidic residues" evidence="1">
    <location>
        <begin position="11"/>
        <end position="22"/>
    </location>
</feature>
<feature type="compositionally biased region" description="Polar residues" evidence="1">
    <location>
        <begin position="2112"/>
        <end position="2122"/>
    </location>
</feature>
<dbReference type="FunFam" id="1.20.58.1930:FF:000001">
    <property type="entry name" value="Erythrocyte membrane protein 1, PfEMP1"/>
    <property type="match status" value="1"/>
</dbReference>
<dbReference type="InterPro" id="IPR008602">
    <property type="entry name" value="Duffy-antigen-binding"/>
</dbReference>
<dbReference type="Pfam" id="PF05424">
    <property type="entry name" value="Duffy_binding"/>
    <property type="match status" value="4"/>
</dbReference>
<proteinExistence type="predicted"/>
<feature type="domain" description="Duffy-binding-like" evidence="8">
    <location>
        <begin position="1533"/>
        <end position="1629"/>
    </location>
</feature>
<feature type="compositionally biased region" description="Basic and acidic residues" evidence="1">
    <location>
        <begin position="2495"/>
        <end position="2511"/>
    </location>
</feature>
<feature type="region of interest" description="Disordered" evidence="1">
    <location>
        <begin position="1813"/>
        <end position="1845"/>
    </location>
</feature>
<evidence type="ECO:0000259" key="6">
    <source>
        <dbReference type="Pfam" id="PF15447"/>
    </source>
</evidence>
<feature type="domain" description="Duffy-binding-like" evidence="3">
    <location>
        <begin position="2304"/>
        <end position="2448"/>
    </location>
</feature>
<feature type="region of interest" description="Disordered" evidence="1">
    <location>
        <begin position="550"/>
        <end position="569"/>
    </location>
</feature>